<dbReference type="GeneID" id="87920613"/>
<dbReference type="PANTHER" id="PTHR24171">
    <property type="entry name" value="ANKYRIN REPEAT DOMAIN-CONTAINING PROTEIN 39-RELATED"/>
    <property type="match status" value="1"/>
</dbReference>
<dbReference type="Gene3D" id="3.40.50.1580">
    <property type="entry name" value="Nucleoside phosphorylase domain"/>
    <property type="match status" value="1"/>
</dbReference>
<protein>
    <recommendedName>
        <fullName evidence="4">GPI inositol-deacylase winged helix domain-containing protein</fullName>
    </recommendedName>
</protein>
<dbReference type="PROSITE" id="PS50297">
    <property type="entry name" value="ANK_REP_REGION"/>
    <property type="match status" value="3"/>
</dbReference>
<evidence type="ECO:0000256" key="1">
    <source>
        <dbReference type="ARBA" id="ARBA00022737"/>
    </source>
</evidence>
<dbReference type="Gene3D" id="1.25.40.20">
    <property type="entry name" value="Ankyrin repeat-containing domain"/>
    <property type="match status" value="1"/>
</dbReference>
<dbReference type="InterPro" id="IPR002110">
    <property type="entry name" value="Ankyrin_rpt"/>
</dbReference>
<gene>
    <name evidence="5" type="ORF">Triagg1_6119</name>
</gene>
<dbReference type="InterPro" id="IPR035994">
    <property type="entry name" value="Nucleoside_phosphorylase_sf"/>
</dbReference>
<dbReference type="AlphaFoldDB" id="A0AAE1IDN3"/>
<feature type="repeat" description="ANK" evidence="3">
    <location>
        <begin position="502"/>
        <end position="534"/>
    </location>
</feature>
<dbReference type="SMART" id="SM00248">
    <property type="entry name" value="ANK"/>
    <property type="match status" value="6"/>
</dbReference>
<name>A0AAE1IDN3_9HYPO</name>
<evidence type="ECO:0000256" key="3">
    <source>
        <dbReference type="PROSITE-ProRule" id="PRU00023"/>
    </source>
</evidence>
<dbReference type="GO" id="GO:0085020">
    <property type="term" value="P:protein K6-linked ubiquitination"/>
    <property type="evidence" value="ECO:0007669"/>
    <property type="project" value="TreeGrafter"/>
</dbReference>
<dbReference type="PANTHER" id="PTHR24171:SF8">
    <property type="entry name" value="BRCA1-ASSOCIATED RING DOMAIN PROTEIN 1"/>
    <property type="match status" value="1"/>
</dbReference>
<dbReference type="SUPFAM" id="SSF48403">
    <property type="entry name" value="Ankyrin repeat"/>
    <property type="match status" value="1"/>
</dbReference>
<comment type="caution">
    <text evidence="5">The sequence shown here is derived from an EMBL/GenBank/DDBJ whole genome shotgun (WGS) entry which is preliminary data.</text>
</comment>
<evidence type="ECO:0000256" key="2">
    <source>
        <dbReference type="ARBA" id="ARBA00023043"/>
    </source>
</evidence>
<feature type="domain" description="GPI inositol-deacylase winged helix" evidence="4">
    <location>
        <begin position="220"/>
        <end position="254"/>
    </location>
</feature>
<evidence type="ECO:0000313" key="6">
    <source>
        <dbReference type="Proteomes" id="UP001273209"/>
    </source>
</evidence>
<dbReference type="PROSITE" id="PS50088">
    <property type="entry name" value="ANK_REPEAT"/>
    <property type="match status" value="3"/>
</dbReference>
<evidence type="ECO:0000313" key="5">
    <source>
        <dbReference type="EMBL" id="KAK4071458.1"/>
    </source>
</evidence>
<dbReference type="Pfam" id="PF12796">
    <property type="entry name" value="Ank_2"/>
    <property type="match status" value="2"/>
</dbReference>
<sequence>MISTFPSIKFGLMVGIGGGIAPKVRLGDVVVSTPTGRYPGVIQWDYGKTEKGGRFKQIRLLNNPPALLRTALTKLTTENELNGSKIPEYLDEIRQRWPRLVSKYTWSESIQDPLHAPAAEGDEGKPRETRVYYDLIASGNQVIKDANFRNSLNQRYNGHMLYVEIKAARFLLAQLYFETIKTKKTLKKLENILAHFPTGQKAYDFAYEEAVRRIQGLDSDSKELAWLVLSWITCANRPLTTEELQHALAVKIGRTELDEENLIEIEDMVLEYFKRTQNCWFPAAQTEITIICVTYLSFSAFDTGLCERNWEFKKRLQLFPFYSYTARNWGDHAPKDKASQEVIEFLKSPAKVEASSQALTTNEENYRQSLPKKTTGLHLAGFFGLHKATDTLLELGYSPNERDACNREPLWYAAQNGHEALVKLLLARGAIVNITDGYGESPLFTAVEHDRQGVVEQLLAAGADVNLHSPGGRGPLLAAAKGGHQKSFEMLSSAGAGVNSPGAGSALLAAAEIDHQKIVEKLLAAGANVNASNKFLDIGPALAVAVSRGDQEIVDKLLAAGAKFKFNGRNGGIVVESEEKKRLRETVEKMREMARATCR</sequence>
<dbReference type="RefSeq" id="XP_062754976.1">
    <property type="nucleotide sequence ID" value="XM_062900709.1"/>
</dbReference>
<dbReference type="SUPFAM" id="SSF53167">
    <property type="entry name" value="Purine and uridine phosphorylases"/>
    <property type="match status" value="1"/>
</dbReference>
<feature type="repeat" description="ANK" evidence="3">
    <location>
        <begin position="405"/>
        <end position="437"/>
    </location>
</feature>
<dbReference type="InterPro" id="IPR036770">
    <property type="entry name" value="Ankyrin_rpt-contain_sf"/>
</dbReference>
<dbReference type="EMBL" id="JAWRVG010000023">
    <property type="protein sequence ID" value="KAK4071458.1"/>
    <property type="molecule type" value="Genomic_DNA"/>
</dbReference>
<evidence type="ECO:0000259" key="4">
    <source>
        <dbReference type="Pfam" id="PF22939"/>
    </source>
</evidence>
<dbReference type="GO" id="GO:0009116">
    <property type="term" value="P:nucleoside metabolic process"/>
    <property type="evidence" value="ECO:0007669"/>
    <property type="project" value="InterPro"/>
</dbReference>
<keyword evidence="1" id="KW-0677">Repeat</keyword>
<proteinExistence type="predicted"/>
<keyword evidence="6" id="KW-1185">Reference proteome</keyword>
<dbReference type="Pfam" id="PF22939">
    <property type="entry name" value="WHD_GPIID"/>
    <property type="match status" value="1"/>
</dbReference>
<dbReference type="InterPro" id="IPR054471">
    <property type="entry name" value="GPIID_WHD"/>
</dbReference>
<accession>A0AAE1IDN3</accession>
<organism evidence="5 6">
    <name type="scientific">Trichoderma aggressivum f. europaeum</name>
    <dbReference type="NCBI Taxonomy" id="173218"/>
    <lineage>
        <taxon>Eukaryota</taxon>
        <taxon>Fungi</taxon>
        <taxon>Dikarya</taxon>
        <taxon>Ascomycota</taxon>
        <taxon>Pezizomycotina</taxon>
        <taxon>Sordariomycetes</taxon>
        <taxon>Hypocreomycetidae</taxon>
        <taxon>Hypocreales</taxon>
        <taxon>Hypocreaceae</taxon>
        <taxon>Trichoderma</taxon>
    </lineage>
</organism>
<feature type="repeat" description="ANK" evidence="3">
    <location>
        <begin position="438"/>
        <end position="470"/>
    </location>
</feature>
<reference evidence="5" key="1">
    <citation type="submission" date="2023-11" db="EMBL/GenBank/DDBJ databases">
        <title>The genome sequences of three competitors of mushroom-forming fungi.</title>
        <authorList>
            <person name="Beijen E."/>
            <person name="Ohm R.A."/>
        </authorList>
    </citation>
    <scope>NUCLEOTIDE SEQUENCE</scope>
    <source>
        <strain evidence="5">CBS 100526</strain>
    </source>
</reference>
<keyword evidence="2 3" id="KW-0040">ANK repeat</keyword>
<dbReference type="Proteomes" id="UP001273209">
    <property type="component" value="Unassembled WGS sequence"/>
</dbReference>
<dbReference type="GO" id="GO:0004842">
    <property type="term" value="F:ubiquitin-protein transferase activity"/>
    <property type="evidence" value="ECO:0007669"/>
    <property type="project" value="TreeGrafter"/>
</dbReference>